<dbReference type="STRING" id="471514.AN477_12175"/>
<feature type="domain" description="Sporulation protein YpeB PepSY1 and PepSY2" evidence="1">
    <location>
        <begin position="185"/>
        <end position="363"/>
    </location>
</feature>
<evidence type="ECO:0000259" key="1">
    <source>
        <dbReference type="Pfam" id="PF14620"/>
    </source>
</evidence>
<comment type="caution">
    <text evidence="3">The sequence shown here is derived from an EMBL/GenBank/DDBJ whole genome shotgun (WGS) entry which is preliminary data.</text>
</comment>
<name>A0A0N8PP76_9BACL</name>
<dbReference type="OrthoDB" id="2372097at2"/>
<dbReference type="RefSeq" id="WP_054969424.1">
    <property type="nucleotide sequence ID" value="NZ_LJCO01000048.1"/>
</dbReference>
<reference evidence="3 4" key="1">
    <citation type="submission" date="2015-09" db="EMBL/GenBank/DDBJ databases">
        <title>Draft genome sequence of Alicyclobacillus ferrooxydans DSM 22381.</title>
        <authorList>
            <person name="Hemp J."/>
        </authorList>
    </citation>
    <scope>NUCLEOTIDE SEQUENCE [LARGE SCALE GENOMIC DNA]</scope>
    <source>
        <strain evidence="3 4">TC-34</strain>
    </source>
</reference>
<protein>
    <recommendedName>
        <fullName evidence="5">PepSY domain-containing protein</fullName>
    </recommendedName>
</protein>
<proteinExistence type="predicted"/>
<feature type="domain" description="Sporulation protein YpeB N-terminal" evidence="2">
    <location>
        <begin position="32"/>
        <end position="163"/>
    </location>
</feature>
<evidence type="ECO:0000313" key="4">
    <source>
        <dbReference type="Proteomes" id="UP000050482"/>
    </source>
</evidence>
<dbReference type="Pfam" id="PF14620">
    <property type="entry name" value="YPEB_PepSY1-2"/>
    <property type="match status" value="1"/>
</dbReference>
<evidence type="ECO:0000259" key="2">
    <source>
        <dbReference type="Pfam" id="PF20769"/>
    </source>
</evidence>
<gene>
    <name evidence="3" type="ORF">AN477_12175</name>
</gene>
<dbReference type="InterPro" id="IPR048402">
    <property type="entry name" value="YpeB_N"/>
</dbReference>
<organism evidence="3 4">
    <name type="scientific">Alicyclobacillus ferrooxydans</name>
    <dbReference type="NCBI Taxonomy" id="471514"/>
    <lineage>
        <taxon>Bacteria</taxon>
        <taxon>Bacillati</taxon>
        <taxon>Bacillota</taxon>
        <taxon>Bacilli</taxon>
        <taxon>Bacillales</taxon>
        <taxon>Alicyclobacillaceae</taxon>
        <taxon>Alicyclobacillus</taxon>
    </lineage>
</organism>
<dbReference type="GO" id="GO:0009847">
    <property type="term" value="P:spore germination"/>
    <property type="evidence" value="ECO:0007669"/>
    <property type="project" value="InterPro"/>
</dbReference>
<sequence>MHRITWFAIPIVGLAVLSSGLGVWNYRLHNDRQALVAQTDAQYSSAFHSLVSDVGNIEKRLGESEVSADKAGFAACSRDIWRISFAAQNEIAKLPVELMPMHNTQAFLTALSNQSDAWLNEGATSKDPTVLKQVETYYKKAEQASTELEDVQNKILNGGLGWVGINRAMNQKNGYHTGDNQVVDGFRNLDNGLSGFSEAAALGGQVEGPASPGKTQQGPIVSPSAAMQRVAALLNVQSGKDWRTKTSNLGGVEQVYMISGSTSHGPMSAVVTRAGGKVLVLHGSRTVRSSQLGLAGAADKAESWLQKNGFGEVTTEIANEYDHVAYFVLVPKTKNGLAIDSPISVHVALDNGDILALDTQAYYRTPIPQVAPKRVYTADELRNRLNKQLNVEQVRNVVMHDNMGSVRSGVQFIGTHGGQTYSVVMDATTGKQISVRQLS</sequence>
<dbReference type="PATRIC" id="fig|471514.4.peg.818"/>
<dbReference type="Pfam" id="PF20769">
    <property type="entry name" value="YPEB_N"/>
    <property type="match status" value="1"/>
</dbReference>
<dbReference type="EMBL" id="LJCO01000048">
    <property type="protein sequence ID" value="KPV43549.1"/>
    <property type="molecule type" value="Genomic_DNA"/>
</dbReference>
<keyword evidence="4" id="KW-1185">Reference proteome</keyword>
<accession>A0A0N8PP76</accession>
<evidence type="ECO:0008006" key="5">
    <source>
        <dbReference type="Google" id="ProtNLM"/>
    </source>
</evidence>
<dbReference type="Proteomes" id="UP000050482">
    <property type="component" value="Unassembled WGS sequence"/>
</dbReference>
<dbReference type="InterPro" id="IPR014239">
    <property type="entry name" value="YpeB_PepSY1-2"/>
</dbReference>
<evidence type="ECO:0000313" key="3">
    <source>
        <dbReference type="EMBL" id="KPV43549.1"/>
    </source>
</evidence>
<dbReference type="AlphaFoldDB" id="A0A0N8PP76"/>